<evidence type="ECO:0000256" key="3">
    <source>
        <dbReference type="ARBA" id="ARBA00023163"/>
    </source>
</evidence>
<dbReference type="EMBL" id="VWPK01000092">
    <property type="protein sequence ID" value="KAA5608289.1"/>
    <property type="molecule type" value="Genomic_DNA"/>
</dbReference>
<dbReference type="InterPro" id="IPR036388">
    <property type="entry name" value="WH-like_DNA-bd_sf"/>
</dbReference>
<evidence type="ECO:0000313" key="7">
    <source>
        <dbReference type="Proteomes" id="UP000325255"/>
    </source>
</evidence>
<proteinExistence type="predicted"/>
<dbReference type="PANTHER" id="PTHR33204:SF39">
    <property type="entry name" value="TRANSCRIPTIONAL REGULATORY PROTEIN"/>
    <property type="match status" value="1"/>
</dbReference>
<dbReference type="PANTHER" id="PTHR33204">
    <property type="entry name" value="TRANSCRIPTIONAL REGULATOR, MARR FAMILY"/>
    <property type="match status" value="1"/>
</dbReference>
<accession>A0A5M6IK90</accession>
<dbReference type="InterPro" id="IPR036390">
    <property type="entry name" value="WH_DNA-bd_sf"/>
</dbReference>
<gene>
    <name evidence="6" type="ORF">F1189_29835</name>
</gene>
<evidence type="ECO:0000259" key="5">
    <source>
        <dbReference type="PROSITE" id="PS51118"/>
    </source>
</evidence>
<keyword evidence="2" id="KW-0238">DNA-binding</keyword>
<feature type="domain" description="HTH hxlR-type" evidence="5">
    <location>
        <begin position="26"/>
        <end position="134"/>
    </location>
</feature>
<organism evidence="6 7">
    <name type="scientific">Rhodovastum atsumiense</name>
    <dbReference type="NCBI Taxonomy" id="504468"/>
    <lineage>
        <taxon>Bacteria</taxon>
        <taxon>Pseudomonadati</taxon>
        <taxon>Pseudomonadota</taxon>
        <taxon>Alphaproteobacteria</taxon>
        <taxon>Acetobacterales</taxon>
        <taxon>Acetobacteraceae</taxon>
        <taxon>Rhodovastum</taxon>
    </lineage>
</organism>
<dbReference type="Gene3D" id="1.10.10.10">
    <property type="entry name" value="Winged helix-like DNA-binding domain superfamily/Winged helix DNA-binding domain"/>
    <property type="match status" value="1"/>
</dbReference>
<keyword evidence="3" id="KW-0804">Transcription</keyword>
<reference evidence="6 7" key="1">
    <citation type="submission" date="2019-09" db="EMBL/GenBank/DDBJ databases">
        <title>Genome sequence of Rhodovastum atsumiense, a diverse member of the Acetobacteraceae family of non-sulfur purple photosynthetic bacteria.</title>
        <authorList>
            <person name="Meyer T."/>
            <person name="Kyndt J."/>
        </authorList>
    </citation>
    <scope>NUCLEOTIDE SEQUENCE [LARGE SCALE GENOMIC DNA]</scope>
    <source>
        <strain evidence="6 7">DSM 21279</strain>
    </source>
</reference>
<dbReference type="GO" id="GO:0003677">
    <property type="term" value="F:DNA binding"/>
    <property type="evidence" value="ECO:0007669"/>
    <property type="project" value="UniProtKB-KW"/>
</dbReference>
<keyword evidence="7" id="KW-1185">Reference proteome</keyword>
<dbReference type="Pfam" id="PF01638">
    <property type="entry name" value="HxlR"/>
    <property type="match status" value="1"/>
</dbReference>
<keyword evidence="1" id="KW-0805">Transcription regulation</keyword>
<evidence type="ECO:0000256" key="1">
    <source>
        <dbReference type="ARBA" id="ARBA00023015"/>
    </source>
</evidence>
<name>A0A5M6IK90_9PROT</name>
<dbReference type="Proteomes" id="UP000325255">
    <property type="component" value="Unassembled WGS sequence"/>
</dbReference>
<evidence type="ECO:0000256" key="2">
    <source>
        <dbReference type="ARBA" id="ARBA00023125"/>
    </source>
</evidence>
<sequence>MKEGTPVIPQDLDTFHEVIRRSQEACDALSEAEDGLKREILAHAGNRWSLGVVHALGVAGTLRHAELARRLEGVTQRMLTRTLRQLERDGLISRRDHREVPPRVDYTLTELGRGLLQGMIPLWTWVIDNADAFRAARDRFDTDGGHGDDVPARTRSVASPVPRS</sequence>
<dbReference type="SUPFAM" id="SSF46785">
    <property type="entry name" value="Winged helix' DNA-binding domain"/>
    <property type="match status" value="1"/>
</dbReference>
<dbReference type="AlphaFoldDB" id="A0A5M6IK90"/>
<evidence type="ECO:0000313" key="6">
    <source>
        <dbReference type="EMBL" id="KAA5608289.1"/>
    </source>
</evidence>
<comment type="caution">
    <text evidence="6">The sequence shown here is derived from an EMBL/GenBank/DDBJ whole genome shotgun (WGS) entry which is preliminary data.</text>
</comment>
<dbReference type="PROSITE" id="PS51118">
    <property type="entry name" value="HTH_HXLR"/>
    <property type="match status" value="1"/>
</dbReference>
<dbReference type="OrthoDB" id="9800350at2"/>
<feature type="region of interest" description="Disordered" evidence="4">
    <location>
        <begin position="141"/>
        <end position="164"/>
    </location>
</feature>
<dbReference type="InterPro" id="IPR002577">
    <property type="entry name" value="HTH_HxlR"/>
</dbReference>
<evidence type="ECO:0000256" key="4">
    <source>
        <dbReference type="SAM" id="MobiDB-lite"/>
    </source>
</evidence>
<feature type="compositionally biased region" description="Basic and acidic residues" evidence="4">
    <location>
        <begin position="141"/>
        <end position="152"/>
    </location>
</feature>
<protein>
    <submittedName>
        <fullName evidence="6">Helix-turn-helix transcriptional regulator</fullName>
    </submittedName>
</protein>